<keyword evidence="3" id="KW-1185">Reference proteome</keyword>
<dbReference type="Proteomes" id="UP000539350">
    <property type="component" value="Unassembled WGS sequence"/>
</dbReference>
<protein>
    <submittedName>
        <fullName evidence="2">Nuclear transport factor 2 family protein</fullName>
    </submittedName>
</protein>
<feature type="domain" description="SnoaL-like" evidence="1">
    <location>
        <begin position="26"/>
        <end position="125"/>
    </location>
</feature>
<evidence type="ECO:0000259" key="1">
    <source>
        <dbReference type="Pfam" id="PF12680"/>
    </source>
</evidence>
<dbReference type="Pfam" id="PF12680">
    <property type="entry name" value="SnoaL_2"/>
    <property type="match status" value="1"/>
</dbReference>
<dbReference type="AlphaFoldDB" id="A0A7W2TTN5"/>
<name>A0A7W2TTN5_9GAMM</name>
<proteinExistence type="predicted"/>
<dbReference type="RefSeq" id="WP_182168578.1">
    <property type="nucleotide sequence ID" value="NZ_JACFXU010000011.1"/>
</dbReference>
<reference evidence="2 3" key="1">
    <citation type="submission" date="2020-07" db="EMBL/GenBank/DDBJ databases">
        <title>Halieaceae bacterium, F7430, whole genome shotgun sequencing project.</title>
        <authorList>
            <person name="Jiang S."/>
            <person name="Liu Z.W."/>
            <person name="Du Z.J."/>
        </authorList>
    </citation>
    <scope>NUCLEOTIDE SEQUENCE [LARGE SCALE GENOMIC DNA]</scope>
    <source>
        <strain evidence="2 3">F7430</strain>
    </source>
</reference>
<dbReference type="EMBL" id="JACFXU010000011">
    <property type="protein sequence ID" value="MBA6411719.1"/>
    <property type="molecule type" value="Genomic_DNA"/>
</dbReference>
<dbReference type="InterPro" id="IPR032710">
    <property type="entry name" value="NTF2-like_dom_sf"/>
</dbReference>
<dbReference type="InterPro" id="IPR037401">
    <property type="entry name" value="SnoaL-like"/>
</dbReference>
<organism evidence="2 3">
    <name type="scientific">Sediminihaliea albiluteola</name>
    <dbReference type="NCBI Taxonomy" id="2758564"/>
    <lineage>
        <taxon>Bacteria</taxon>
        <taxon>Pseudomonadati</taxon>
        <taxon>Pseudomonadota</taxon>
        <taxon>Gammaproteobacteria</taxon>
        <taxon>Cellvibrionales</taxon>
        <taxon>Halieaceae</taxon>
        <taxon>Sediminihaliea</taxon>
    </lineage>
</organism>
<comment type="caution">
    <text evidence="2">The sequence shown here is derived from an EMBL/GenBank/DDBJ whole genome shotgun (WGS) entry which is preliminary data.</text>
</comment>
<dbReference type="SUPFAM" id="SSF54427">
    <property type="entry name" value="NTF2-like"/>
    <property type="match status" value="1"/>
</dbReference>
<evidence type="ECO:0000313" key="3">
    <source>
        <dbReference type="Proteomes" id="UP000539350"/>
    </source>
</evidence>
<gene>
    <name evidence="2" type="ORF">H2508_01145</name>
</gene>
<sequence length="141" mass="15559">MNIDVLLNAPKHPARDASISSMRNVLAGDREAWIDLFADDAVIEDPVGPSPYDPEGRGHHGKETVAAFWDNIVSQVTIQPNIRQSIACGNECLNGGIFILKAADGSVTWIDMVINYAVDEHGKIKNLRAFWEFDQLEANKV</sequence>
<evidence type="ECO:0000313" key="2">
    <source>
        <dbReference type="EMBL" id="MBA6411719.1"/>
    </source>
</evidence>
<accession>A0A7W2TTN5</accession>
<dbReference type="Gene3D" id="3.10.450.50">
    <property type="match status" value="1"/>
</dbReference>